<evidence type="ECO:0000256" key="1">
    <source>
        <dbReference type="ARBA" id="ARBA00006484"/>
    </source>
</evidence>
<dbReference type="Pfam" id="PF13561">
    <property type="entry name" value="adh_short_C2"/>
    <property type="match status" value="1"/>
</dbReference>
<dbReference type="Proteomes" id="UP001597244">
    <property type="component" value="Unassembled WGS sequence"/>
</dbReference>
<dbReference type="RefSeq" id="WP_125577272.1">
    <property type="nucleotide sequence ID" value="NZ_JBHTOF010000029.1"/>
</dbReference>
<dbReference type="SUPFAM" id="SSF51735">
    <property type="entry name" value="NAD(P)-binding Rossmann-fold domains"/>
    <property type="match status" value="1"/>
</dbReference>
<protein>
    <submittedName>
        <fullName evidence="3">SDR family oxidoreductase</fullName>
    </submittedName>
</protein>
<dbReference type="InterPro" id="IPR036291">
    <property type="entry name" value="NAD(P)-bd_dom_sf"/>
</dbReference>
<gene>
    <name evidence="3" type="ORF">ACFQ4L_04230</name>
</gene>
<proteinExistence type="inferred from homology"/>
<dbReference type="PRINTS" id="PR00080">
    <property type="entry name" value="SDRFAMILY"/>
</dbReference>
<name>A0ABW4DN88_9LACO</name>
<sequence>MNRLTSKVAIITGGASGLGLAYAKLFVAEGAKVVLADVNEKVGQREATNLGKNAAFYLLDVTSESNWEDAFQFATAHFGQVNVLVNNAGIANLPAEVENFTVAMWNKVLAINLTGTMLGIKYAIQNMKVTGGSIVNVASAIGQTGFPLASAYSASKAAITKLTKTAALEVTAKNYPININSAHPGWVDTGIIPEELKENILKNIPVKKMGTPEDVAYLVLYLASDEAKYATGSQFVIDGGFLAQ</sequence>
<organism evidence="3 4">
    <name type="scientific">Lapidilactobacillus mulanensis</name>
    <dbReference type="NCBI Taxonomy" id="2485999"/>
    <lineage>
        <taxon>Bacteria</taxon>
        <taxon>Bacillati</taxon>
        <taxon>Bacillota</taxon>
        <taxon>Bacilli</taxon>
        <taxon>Lactobacillales</taxon>
        <taxon>Lactobacillaceae</taxon>
        <taxon>Lapidilactobacillus</taxon>
    </lineage>
</organism>
<dbReference type="Gene3D" id="3.40.50.720">
    <property type="entry name" value="NAD(P)-binding Rossmann-like Domain"/>
    <property type="match status" value="1"/>
</dbReference>
<keyword evidence="2" id="KW-0560">Oxidoreductase</keyword>
<evidence type="ECO:0000256" key="2">
    <source>
        <dbReference type="ARBA" id="ARBA00023002"/>
    </source>
</evidence>
<accession>A0ABW4DN88</accession>
<evidence type="ECO:0000313" key="4">
    <source>
        <dbReference type="Proteomes" id="UP001597244"/>
    </source>
</evidence>
<comment type="caution">
    <text evidence="3">The sequence shown here is derived from an EMBL/GenBank/DDBJ whole genome shotgun (WGS) entry which is preliminary data.</text>
</comment>
<reference evidence="4" key="1">
    <citation type="journal article" date="2019" name="Int. J. Syst. Evol. Microbiol.">
        <title>The Global Catalogue of Microorganisms (GCM) 10K type strain sequencing project: providing services to taxonomists for standard genome sequencing and annotation.</title>
        <authorList>
            <consortium name="The Broad Institute Genomics Platform"/>
            <consortium name="The Broad Institute Genome Sequencing Center for Infectious Disease"/>
            <person name="Wu L."/>
            <person name="Ma J."/>
        </authorList>
    </citation>
    <scope>NUCLEOTIDE SEQUENCE [LARGE SCALE GENOMIC DNA]</scope>
    <source>
        <strain evidence="4">CCM 8951</strain>
    </source>
</reference>
<dbReference type="InterPro" id="IPR002347">
    <property type="entry name" value="SDR_fam"/>
</dbReference>
<comment type="similarity">
    <text evidence="1">Belongs to the short-chain dehydrogenases/reductases (SDR) family.</text>
</comment>
<dbReference type="PANTHER" id="PTHR24321:SF8">
    <property type="entry name" value="ESTRADIOL 17-BETA-DEHYDROGENASE 8-RELATED"/>
    <property type="match status" value="1"/>
</dbReference>
<evidence type="ECO:0000313" key="3">
    <source>
        <dbReference type="EMBL" id="MFD1465298.1"/>
    </source>
</evidence>
<keyword evidence="4" id="KW-1185">Reference proteome</keyword>
<dbReference type="EMBL" id="JBHTOF010000029">
    <property type="protein sequence ID" value="MFD1465298.1"/>
    <property type="molecule type" value="Genomic_DNA"/>
</dbReference>
<dbReference type="PANTHER" id="PTHR24321">
    <property type="entry name" value="DEHYDROGENASES, SHORT CHAIN"/>
    <property type="match status" value="1"/>
</dbReference>
<dbReference type="PRINTS" id="PR00081">
    <property type="entry name" value="GDHRDH"/>
</dbReference>